<keyword evidence="1" id="KW-0732">Signal</keyword>
<dbReference type="InterPro" id="IPR057793">
    <property type="entry name" value="YnfU-like"/>
</dbReference>
<gene>
    <name evidence="2" type="ORF">VSX58_20830</name>
</gene>
<sequence length="54" mass="5780">MSVINYAMKLFSSASTATAACPVCGLKSAQPLSKIRLNQTMLCPGCKALFISRR</sequence>
<evidence type="ECO:0000256" key="1">
    <source>
        <dbReference type="SAM" id="SignalP"/>
    </source>
</evidence>
<reference evidence="2 3" key="1">
    <citation type="journal article" date="2017" name="Int. J. Syst. Evol. Microbiol.">
        <title>Brenneria populi subsp. brevivirga subsp. nov. isolated from symptomatic bark of Populus x euramericana canker, and description of Brenneria populi subsp. populi subsp. nov.</title>
        <authorList>
            <person name="Zheng M.H."/>
            <person name="Piao C.G."/>
            <person name="Xue H."/>
            <person name="Guo M.W."/>
            <person name="Li Y."/>
        </authorList>
    </citation>
    <scope>NUCLEOTIDE SEQUENCE [LARGE SCALE GENOMIC DNA]</scope>
    <source>
        <strain evidence="2 3">D9-5</strain>
    </source>
</reference>
<evidence type="ECO:0000313" key="2">
    <source>
        <dbReference type="EMBL" id="MEC5345041.1"/>
    </source>
</evidence>
<feature type="chain" id="PRO_5046788457" evidence="1">
    <location>
        <begin position="20"/>
        <end position="54"/>
    </location>
</feature>
<dbReference type="EMBL" id="JAYWTM010000036">
    <property type="protein sequence ID" value="MEC5345041.1"/>
    <property type="molecule type" value="Genomic_DNA"/>
</dbReference>
<proteinExistence type="predicted"/>
<accession>A0ABU6JXF0</accession>
<keyword evidence="3" id="KW-1185">Reference proteome</keyword>
<feature type="signal peptide" evidence="1">
    <location>
        <begin position="1"/>
        <end position="19"/>
    </location>
</feature>
<comment type="caution">
    <text evidence="2">The sequence shown here is derived from an EMBL/GenBank/DDBJ whole genome shotgun (WGS) entry which is preliminary data.</text>
</comment>
<name>A0ABU6JXF0_9GAMM</name>
<protein>
    <submittedName>
        <fullName evidence="2">YnfU family zinc-binding protein</fullName>
    </submittedName>
</protein>
<dbReference type="RefSeq" id="WP_213076404.1">
    <property type="nucleotide sequence ID" value="NZ_JAYWTM010000036.1"/>
</dbReference>
<organism evidence="2 3">
    <name type="scientific">Brenneria populi</name>
    <dbReference type="NCBI Taxonomy" id="1505588"/>
    <lineage>
        <taxon>Bacteria</taxon>
        <taxon>Pseudomonadati</taxon>
        <taxon>Pseudomonadota</taxon>
        <taxon>Gammaproteobacteria</taxon>
        <taxon>Enterobacterales</taxon>
        <taxon>Pectobacteriaceae</taxon>
        <taxon>Brenneria</taxon>
    </lineage>
</organism>
<evidence type="ECO:0000313" key="3">
    <source>
        <dbReference type="Proteomes" id="UP001309705"/>
    </source>
</evidence>
<dbReference type="NCBIfam" id="NF038384">
    <property type="entry name" value="zinc_YnfU_fam"/>
    <property type="match status" value="1"/>
</dbReference>
<dbReference type="Proteomes" id="UP001309705">
    <property type="component" value="Unassembled WGS sequence"/>
</dbReference>